<evidence type="ECO:0000256" key="3">
    <source>
        <dbReference type="ARBA" id="ARBA00022723"/>
    </source>
</evidence>
<dbReference type="InterPro" id="IPR001405">
    <property type="entry name" value="UPF0758"/>
</dbReference>
<name>A0A2L2XFV5_9FIRM</name>
<dbReference type="PROSITE" id="PS01302">
    <property type="entry name" value="UPF0758"/>
    <property type="match status" value="1"/>
</dbReference>
<organism evidence="9 10">
    <name type="scientific">Desulfocucumis palustris</name>
    <dbReference type="NCBI Taxonomy" id="1898651"/>
    <lineage>
        <taxon>Bacteria</taxon>
        <taxon>Bacillati</taxon>
        <taxon>Bacillota</taxon>
        <taxon>Clostridia</taxon>
        <taxon>Eubacteriales</taxon>
        <taxon>Desulfocucumaceae</taxon>
        <taxon>Desulfocucumis</taxon>
    </lineage>
</organism>
<dbReference type="CDD" id="cd08071">
    <property type="entry name" value="MPN_DUF2466"/>
    <property type="match status" value="1"/>
</dbReference>
<dbReference type="GO" id="GO:0006508">
    <property type="term" value="P:proteolysis"/>
    <property type="evidence" value="ECO:0007669"/>
    <property type="project" value="UniProtKB-KW"/>
</dbReference>
<feature type="domain" description="MPN" evidence="8">
    <location>
        <begin position="106"/>
        <end position="228"/>
    </location>
</feature>
<keyword evidence="10" id="KW-1185">Reference proteome</keyword>
<dbReference type="SUPFAM" id="SSF47781">
    <property type="entry name" value="RuvA domain 2-like"/>
    <property type="match status" value="1"/>
</dbReference>
<proteinExistence type="inferred from homology"/>
<dbReference type="GO" id="GO:0046872">
    <property type="term" value="F:metal ion binding"/>
    <property type="evidence" value="ECO:0007669"/>
    <property type="project" value="UniProtKB-KW"/>
</dbReference>
<dbReference type="NCBIfam" id="NF000642">
    <property type="entry name" value="PRK00024.1"/>
    <property type="match status" value="1"/>
</dbReference>
<dbReference type="InterPro" id="IPR020891">
    <property type="entry name" value="UPF0758_CS"/>
</dbReference>
<evidence type="ECO:0000256" key="6">
    <source>
        <dbReference type="ARBA" id="ARBA00023049"/>
    </source>
</evidence>
<evidence type="ECO:0000313" key="10">
    <source>
        <dbReference type="Proteomes" id="UP000239549"/>
    </source>
</evidence>
<evidence type="ECO:0000256" key="1">
    <source>
        <dbReference type="ARBA" id="ARBA00010243"/>
    </source>
</evidence>
<dbReference type="SUPFAM" id="SSF102712">
    <property type="entry name" value="JAB1/MPN domain"/>
    <property type="match status" value="1"/>
</dbReference>
<comment type="caution">
    <text evidence="9">The sequence shown here is derived from an EMBL/GenBank/DDBJ whole genome shotgun (WGS) entry which is preliminary data.</text>
</comment>
<dbReference type="EMBL" id="BFAV01000153">
    <property type="protein sequence ID" value="GBF34894.1"/>
    <property type="molecule type" value="Genomic_DNA"/>
</dbReference>
<dbReference type="Proteomes" id="UP000239549">
    <property type="component" value="Unassembled WGS sequence"/>
</dbReference>
<evidence type="ECO:0000259" key="8">
    <source>
        <dbReference type="PROSITE" id="PS50249"/>
    </source>
</evidence>
<evidence type="ECO:0000256" key="2">
    <source>
        <dbReference type="ARBA" id="ARBA00022670"/>
    </source>
</evidence>
<evidence type="ECO:0000256" key="7">
    <source>
        <dbReference type="RuleBase" id="RU003797"/>
    </source>
</evidence>
<dbReference type="InterPro" id="IPR025657">
    <property type="entry name" value="RadC_JAB"/>
</dbReference>
<comment type="similarity">
    <text evidence="1 7">Belongs to the UPF0758 family.</text>
</comment>
<dbReference type="Pfam" id="PF20582">
    <property type="entry name" value="UPF0758_N"/>
    <property type="match status" value="1"/>
</dbReference>
<dbReference type="Gene3D" id="1.10.150.20">
    <property type="entry name" value="5' to 3' exonuclease, C-terminal subdomain"/>
    <property type="match status" value="1"/>
</dbReference>
<dbReference type="InterPro" id="IPR037518">
    <property type="entry name" value="MPN"/>
</dbReference>
<gene>
    <name evidence="9" type="ORF">DCCM_4014</name>
</gene>
<dbReference type="AlphaFoldDB" id="A0A2L2XFV5"/>
<dbReference type="Gene3D" id="3.40.140.10">
    <property type="entry name" value="Cytidine Deaminase, domain 2"/>
    <property type="match status" value="1"/>
</dbReference>
<keyword evidence="2" id="KW-0645">Protease</keyword>
<protein>
    <submittedName>
        <fullName evidence="9">DNA repair protein RadC</fullName>
    </submittedName>
</protein>
<dbReference type="NCBIfam" id="TIGR00608">
    <property type="entry name" value="radc"/>
    <property type="match status" value="1"/>
</dbReference>
<sequence>MLYHTAIKDLPEGQRPREKLFRAGAELLTDGELLAILLRTGTAEASALDLAAHIISRFGGIGSLVQAAPEELSAIKGVGPAKAAQIKAALELGRRLAAARMGDRPYIKSPEDAAFLVMEEMRHLDREHFGALLLNTKNQVVARETVSIGTLNSSSVHPRELFKNAIRRSAAAIILVHNHPSGDPTPSREDIEVTRRLHEAGEIVGIEILDHIVIGDNKFTSFKAKGML</sequence>
<keyword evidence="6" id="KW-0482">Metalloprotease</keyword>
<evidence type="ECO:0000256" key="5">
    <source>
        <dbReference type="ARBA" id="ARBA00022833"/>
    </source>
</evidence>
<dbReference type="InterPro" id="IPR046778">
    <property type="entry name" value="UPF0758_N"/>
</dbReference>
<keyword evidence="4" id="KW-0378">Hydrolase</keyword>
<evidence type="ECO:0000256" key="4">
    <source>
        <dbReference type="ARBA" id="ARBA00022801"/>
    </source>
</evidence>
<dbReference type="RefSeq" id="WP_174705167.1">
    <property type="nucleotide sequence ID" value="NZ_BFAV01000153.1"/>
</dbReference>
<evidence type="ECO:0000313" key="9">
    <source>
        <dbReference type="EMBL" id="GBF34894.1"/>
    </source>
</evidence>
<dbReference type="GO" id="GO:0008237">
    <property type="term" value="F:metallopeptidase activity"/>
    <property type="evidence" value="ECO:0007669"/>
    <property type="project" value="UniProtKB-KW"/>
</dbReference>
<keyword evidence="3" id="KW-0479">Metal-binding</keyword>
<dbReference type="PANTHER" id="PTHR30471:SF3">
    <property type="entry name" value="UPF0758 PROTEIN YEES-RELATED"/>
    <property type="match status" value="1"/>
</dbReference>
<dbReference type="InterPro" id="IPR010994">
    <property type="entry name" value="RuvA_2-like"/>
</dbReference>
<dbReference type="PANTHER" id="PTHR30471">
    <property type="entry name" value="DNA REPAIR PROTEIN RADC"/>
    <property type="match status" value="1"/>
</dbReference>
<accession>A0A2L2XFV5</accession>
<reference evidence="10" key="1">
    <citation type="submission" date="2018-02" db="EMBL/GenBank/DDBJ databases">
        <title>Genome sequence of Desulfocucumis palustris strain NAW-5.</title>
        <authorList>
            <person name="Watanabe M."/>
            <person name="Kojima H."/>
            <person name="Fukui M."/>
        </authorList>
    </citation>
    <scope>NUCLEOTIDE SEQUENCE [LARGE SCALE GENOMIC DNA]</scope>
    <source>
        <strain evidence="10">NAW-5</strain>
    </source>
</reference>
<keyword evidence="5" id="KW-0862">Zinc</keyword>
<dbReference type="PROSITE" id="PS50249">
    <property type="entry name" value="MPN"/>
    <property type="match status" value="1"/>
</dbReference>
<dbReference type="Pfam" id="PF04002">
    <property type="entry name" value="RadC"/>
    <property type="match status" value="1"/>
</dbReference>